<dbReference type="SUPFAM" id="SSF57783">
    <property type="entry name" value="Zinc beta-ribbon"/>
    <property type="match status" value="1"/>
</dbReference>
<dbReference type="Pfam" id="PF00382">
    <property type="entry name" value="TFIIB"/>
    <property type="match status" value="2"/>
</dbReference>
<protein>
    <recommendedName>
        <fullName evidence="3">Transcription initiation factor IIB</fullName>
    </recommendedName>
    <alternativeName>
        <fullName evidence="11">General transcription factor TFIIB</fullName>
    </alternativeName>
</protein>
<dbReference type="GO" id="GO:0097550">
    <property type="term" value="C:transcription preinitiation complex"/>
    <property type="evidence" value="ECO:0007669"/>
    <property type="project" value="TreeGrafter"/>
</dbReference>
<evidence type="ECO:0000256" key="2">
    <source>
        <dbReference type="ARBA" id="ARBA00010857"/>
    </source>
</evidence>
<evidence type="ECO:0000313" key="15">
    <source>
        <dbReference type="Proteomes" id="UP001165289"/>
    </source>
</evidence>
<dbReference type="InterPro" id="IPR013137">
    <property type="entry name" value="Znf_TFIIB"/>
</dbReference>
<evidence type="ECO:0000256" key="6">
    <source>
        <dbReference type="ARBA" id="ARBA00022771"/>
    </source>
</evidence>
<dbReference type="SUPFAM" id="SSF47954">
    <property type="entry name" value="Cyclin-like"/>
    <property type="match status" value="2"/>
</dbReference>
<keyword evidence="15" id="KW-1185">Reference proteome</keyword>
<dbReference type="FunFam" id="1.10.472.10:FF:000019">
    <property type="entry name" value="transcription initiation factor IIB"/>
    <property type="match status" value="1"/>
</dbReference>
<dbReference type="Proteomes" id="UP001165289">
    <property type="component" value="Unassembled WGS sequence"/>
</dbReference>
<dbReference type="EMBL" id="JAKMXF010000302">
    <property type="protein sequence ID" value="KAI6651594.1"/>
    <property type="molecule type" value="Genomic_DNA"/>
</dbReference>
<evidence type="ECO:0000256" key="1">
    <source>
        <dbReference type="ARBA" id="ARBA00004123"/>
    </source>
</evidence>
<evidence type="ECO:0000256" key="5">
    <source>
        <dbReference type="ARBA" id="ARBA00022737"/>
    </source>
</evidence>
<dbReference type="PRINTS" id="PR00685">
    <property type="entry name" value="TIFACTORIIB"/>
</dbReference>
<evidence type="ECO:0000259" key="13">
    <source>
        <dbReference type="PROSITE" id="PS51134"/>
    </source>
</evidence>
<comment type="similarity">
    <text evidence="2">Belongs to the TFIIB family.</text>
</comment>
<keyword evidence="7" id="KW-0862">Zinc</keyword>
<keyword evidence="9" id="KW-0804">Transcription</keyword>
<proteinExistence type="inferred from homology"/>
<keyword evidence="8" id="KW-0805">Transcription regulation</keyword>
<evidence type="ECO:0000256" key="12">
    <source>
        <dbReference type="PROSITE-ProRule" id="PRU00469"/>
    </source>
</evidence>
<dbReference type="FunFam" id="2.20.25.10:FF:000037">
    <property type="entry name" value="Transcription initiation factor IIB"/>
    <property type="match status" value="1"/>
</dbReference>
<evidence type="ECO:0000256" key="3">
    <source>
        <dbReference type="ARBA" id="ARBA00013932"/>
    </source>
</evidence>
<evidence type="ECO:0000256" key="7">
    <source>
        <dbReference type="ARBA" id="ARBA00022833"/>
    </source>
</evidence>
<dbReference type="InterPro" id="IPR023486">
    <property type="entry name" value="TFIIB_CS"/>
</dbReference>
<dbReference type="InterPro" id="IPR036915">
    <property type="entry name" value="Cyclin-like_sf"/>
</dbReference>
<dbReference type="InterPro" id="IPR013763">
    <property type="entry name" value="Cyclin-like_dom"/>
</dbReference>
<evidence type="ECO:0000256" key="4">
    <source>
        <dbReference type="ARBA" id="ARBA00022723"/>
    </source>
</evidence>
<keyword evidence="4" id="KW-0479">Metal-binding</keyword>
<comment type="caution">
    <text evidence="14">The sequence shown here is derived from an EMBL/GenBank/DDBJ whole genome shotgun (WGS) entry which is preliminary data.</text>
</comment>
<dbReference type="Pfam" id="PF08271">
    <property type="entry name" value="Zn_Ribbon_TF"/>
    <property type="match status" value="1"/>
</dbReference>
<sequence>MSSKKQQYDQLRCPHHPNADLVEDYRAGDMVCPLCGVVVGDRVVDVGTEWRTFSGDQGLRDRSRVGAAMNHLLDGRELTTVMDTSGASTNQFASWALNAAATGSTDRGLLNGMREISSMADRISLPKVIVDQAQALFKQVQEEKLIRGRSYDAVAAACLFIACRQEDVPRSFKEICRISRYTKKEIGRCFKHLIRVLPQFSQPGTGGTATSHNSPDKFMSRYCSNLELPRYVQKLATYIAQSIERLDIARGRVYLSIYTAAIYLACTATNAKRTIKEIHEAVGVAEGTIRQTYRIVYPYRKELFPEDYEGIKSVEEIPPL</sequence>
<dbReference type="GO" id="GO:0070897">
    <property type="term" value="P:transcription preinitiation complex assembly"/>
    <property type="evidence" value="ECO:0007669"/>
    <property type="project" value="InterPro"/>
</dbReference>
<dbReference type="GO" id="GO:0005634">
    <property type="term" value="C:nucleus"/>
    <property type="evidence" value="ECO:0007669"/>
    <property type="project" value="UniProtKB-SubCell"/>
</dbReference>
<dbReference type="GO" id="GO:0006367">
    <property type="term" value="P:transcription initiation at RNA polymerase II promoter"/>
    <property type="evidence" value="ECO:0007669"/>
    <property type="project" value="TreeGrafter"/>
</dbReference>
<dbReference type="GO" id="GO:0017025">
    <property type="term" value="F:TBP-class protein binding"/>
    <property type="evidence" value="ECO:0007669"/>
    <property type="project" value="InterPro"/>
</dbReference>
<evidence type="ECO:0000256" key="8">
    <source>
        <dbReference type="ARBA" id="ARBA00023015"/>
    </source>
</evidence>
<dbReference type="InterPro" id="IPR013150">
    <property type="entry name" value="TFIIB_cyclin"/>
</dbReference>
<dbReference type="Gene3D" id="1.10.472.10">
    <property type="entry name" value="Cyclin-like"/>
    <property type="match status" value="2"/>
</dbReference>
<dbReference type="CDD" id="cd20551">
    <property type="entry name" value="CYCLIN_TFIIB_rpt1"/>
    <property type="match status" value="1"/>
</dbReference>
<evidence type="ECO:0000256" key="11">
    <source>
        <dbReference type="ARBA" id="ARBA00031706"/>
    </source>
</evidence>
<dbReference type="Gene3D" id="2.20.25.10">
    <property type="match status" value="1"/>
</dbReference>
<dbReference type="AlphaFoldDB" id="A0AAV7JSZ9"/>
<organism evidence="14 15">
    <name type="scientific">Oopsacas minuta</name>
    <dbReference type="NCBI Taxonomy" id="111878"/>
    <lineage>
        <taxon>Eukaryota</taxon>
        <taxon>Metazoa</taxon>
        <taxon>Porifera</taxon>
        <taxon>Hexactinellida</taxon>
        <taxon>Hexasterophora</taxon>
        <taxon>Lyssacinosida</taxon>
        <taxon>Leucopsacidae</taxon>
        <taxon>Oopsacas</taxon>
    </lineage>
</organism>
<dbReference type="GO" id="GO:0008270">
    <property type="term" value="F:zinc ion binding"/>
    <property type="evidence" value="ECO:0007669"/>
    <property type="project" value="UniProtKB-KW"/>
</dbReference>
<keyword evidence="10" id="KW-0539">Nucleus</keyword>
<dbReference type="PANTHER" id="PTHR11618">
    <property type="entry name" value="TRANSCRIPTION INITIATION FACTOR IIB-RELATED"/>
    <property type="match status" value="1"/>
</dbReference>
<reference evidence="14 15" key="1">
    <citation type="journal article" date="2023" name="BMC Biol.">
        <title>The compact genome of the sponge Oopsacas minuta (Hexactinellida) is lacking key metazoan core genes.</title>
        <authorList>
            <person name="Santini S."/>
            <person name="Schenkelaars Q."/>
            <person name="Jourda C."/>
            <person name="Duchesne M."/>
            <person name="Belahbib H."/>
            <person name="Rocher C."/>
            <person name="Selva M."/>
            <person name="Riesgo A."/>
            <person name="Vervoort M."/>
            <person name="Leys S.P."/>
            <person name="Kodjabachian L."/>
            <person name="Le Bivic A."/>
            <person name="Borchiellini C."/>
            <person name="Claverie J.M."/>
            <person name="Renard E."/>
        </authorList>
    </citation>
    <scope>NUCLEOTIDE SEQUENCE [LARGE SCALE GENOMIC DNA]</scope>
    <source>
        <strain evidence="14">SPO-2</strain>
    </source>
</reference>
<evidence type="ECO:0000313" key="14">
    <source>
        <dbReference type="EMBL" id="KAI6651594.1"/>
    </source>
</evidence>
<keyword evidence="5" id="KW-0677">Repeat</keyword>
<evidence type="ECO:0000256" key="10">
    <source>
        <dbReference type="ARBA" id="ARBA00023242"/>
    </source>
</evidence>
<dbReference type="PROSITE" id="PS00782">
    <property type="entry name" value="TFIIB"/>
    <property type="match status" value="2"/>
</dbReference>
<dbReference type="GO" id="GO:0016251">
    <property type="term" value="F:RNA polymerase II general transcription initiation factor activity"/>
    <property type="evidence" value="ECO:0007669"/>
    <property type="project" value="TreeGrafter"/>
</dbReference>
<name>A0AAV7JSZ9_9METZ</name>
<accession>A0AAV7JSZ9</accession>
<evidence type="ECO:0000256" key="9">
    <source>
        <dbReference type="ARBA" id="ARBA00023163"/>
    </source>
</evidence>
<feature type="domain" description="TFIIB-type" evidence="13">
    <location>
        <begin position="9"/>
        <end position="40"/>
    </location>
</feature>
<keyword evidence="6 12" id="KW-0863">Zinc-finger</keyword>
<dbReference type="SMART" id="SM00385">
    <property type="entry name" value="CYCLIN"/>
    <property type="match status" value="2"/>
</dbReference>
<gene>
    <name evidence="14" type="ORF">LOD99_4845</name>
</gene>
<comment type="subcellular location">
    <subcellularLocation>
        <location evidence="1">Nucleus</location>
    </subcellularLocation>
</comment>
<dbReference type="InterPro" id="IPR000812">
    <property type="entry name" value="TFIIB"/>
</dbReference>
<dbReference type="PROSITE" id="PS51134">
    <property type="entry name" value="ZF_TFIIB"/>
    <property type="match status" value="1"/>
</dbReference>
<dbReference type="PANTHER" id="PTHR11618:SF13">
    <property type="entry name" value="TRANSCRIPTION INITIATION FACTOR IIB"/>
    <property type="match status" value="1"/>
</dbReference>